<reference evidence="1" key="1">
    <citation type="journal article" date="2015" name="Nature">
        <title>Complex archaea that bridge the gap between prokaryotes and eukaryotes.</title>
        <authorList>
            <person name="Spang A."/>
            <person name="Saw J.H."/>
            <person name="Jorgensen S.L."/>
            <person name="Zaremba-Niedzwiedzka K."/>
            <person name="Martijn J."/>
            <person name="Lind A.E."/>
            <person name="van Eijk R."/>
            <person name="Schleper C."/>
            <person name="Guy L."/>
            <person name="Ettema T.J."/>
        </authorList>
    </citation>
    <scope>NUCLEOTIDE SEQUENCE</scope>
</reference>
<name>A0A0F9CKS2_9ZZZZ</name>
<feature type="non-terminal residue" evidence="1">
    <location>
        <position position="211"/>
    </location>
</feature>
<gene>
    <name evidence="1" type="ORF">LCGC14_2654730</name>
</gene>
<dbReference type="EMBL" id="LAZR01046137">
    <property type="protein sequence ID" value="KKK97241.1"/>
    <property type="molecule type" value="Genomic_DNA"/>
</dbReference>
<organism evidence="1">
    <name type="scientific">marine sediment metagenome</name>
    <dbReference type="NCBI Taxonomy" id="412755"/>
    <lineage>
        <taxon>unclassified sequences</taxon>
        <taxon>metagenomes</taxon>
        <taxon>ecological metagenomes</taxon>
    </lineage>
</organism>
<proteinExistence type="predicted"/>
<comment type="caution">
    <text evidence="1">The sequence shown here is derived from an EMBL/GenBank/DDBJ whole genome shotgun (WGS) entry which is preliminary data.</text>
</comment>
<protein>
    <submittedName>
        <fullName evidence="1">Uncharacterized protein</fullName>
    </submittedName>
</protein>
<sequence>MAQAGPGKIRLFDDFCGPAYPILSTHAVNAASGGGQAIGPFLLLGDLAETDTGVVRVDALSGAVRVSANDEDGKGVALVTGLNFQPSLNAPMIVEARVNMRALTTRSIFVGFCGTIADDIAEPSTHTGTAHTLTASHQAGLIFDSQLTAKTWHAIYKGGTTTGETDSTNTVTAVSPVAGEYDVLRVEIFPDGDVEYWVNGSREYRIENAVS</sequence>
<dbReference type="AlphaFoldDB" id="A0A0F9CKS2"/>
<accession>A0A0F9CKS2</accession>
<evidence type="ECO:0000313" key="1">
    <source>
        <dbReference type="EMBL" id="KKK97241.1"/>
    </source>
</evidence>